<dbReference type="PROSITE" id="PS00041">
    <property type="entry name" value="HTH_ARAC_FAMILY_1"/>
    <property type="match status" value="1"/>
</dbReference>
<evidence type="ECO:0000256" key="1">
    <source>
        <dbReference type="ARBA" id="ARBA00023015"/>
    </source>
</evidence>
<evidence type="ECO:0000313" key="5">
    <source>
        <dbReference type="EMBL" id="MBT1705937.1"/>
    </source>
</evidence>
<gene>
    <name evidence="5" type="ORF">KK060_21785</name>
</gene>
<organism evidence="5 6">
    <name type="scientific">Chryseosolibacter indicus</name>
    <dbReference type="NCBI Taxonomy" id="2782351"/>
    <lineage>
        <taxon>Bacteria</taxon>
        <taxon>Pseudomonadati</taxon>
        <taxon>Bacteroidota</taxon>
        <taxon>Cytophagia</taxon>
        <taxon>Cytophagales</taxon>
        <taxon>Chryseotaleaceae</taxon>
        <taxon>Chryseosolibacter</taxon>
    </lineage>
</organism>
<dbReference type="PANTHER" id="PTHR47893:SF1">
    <property type="entry name" value="REGULATORY PROTEIN PCHR"/>
    <property type="match status" value="1"/>
</dbReference>
<dbReference type="InterPro" id="IPR053142">
    <property type="entry name" value="PchR_regulatory_protein"/>
</dbReference>
<comment type="caution">
    <text evidence="5">The sequence shown here is derived from an EMBL/GenBank/DDBJ whole genome shotgun (WGS) entry which is preliminary data.</text>
</comment>
<evidence type="ECO:0000256" key="2">
    <source>
        <dbReference type="ARBA" id="ARBA00023125"/>
    </source>
</evidence>
<dbReference type="SMART" id="SM00342">
    <property type="entry name" value="HTH_ARAC"/>
    <property type="match status" value="1"/>
</dbReference>
<keyword evidence="2" id="KW-0238">DNA-binding</keyword>
<keyword evidence="3" id="KW-0804">Transcription</keyword>
<dbReference type="PROSITE" id="PS01124">
    <property type="entry name" value="HTH_ARAC_FAMILY_2"/>
    <property type="match status" value="1"/>
</dbReference>
<protein>
    <submittedName>
        <fullName evidence="5">AraC family transcriptional regulator</fullName>
    </submittedName>
</protein>
<feature type="domain" description="HTH araC/xylS-type" evidence="4">
    <location>
        <begin position="243"/>
        <end position="341"/>
    </location>
</feature>
<reference evidence="5 6" key="1">
    <citation type="submission" date="2021-05" db="EMBL/GenBank/DDBJ databases">
        <title>A Polyphasic approach of four new species of the genus Ohtaekwangia: Ohtaekwangia histidinii sp. nov., Ohtaekwangia cretensis sp. nov., Ohtaekwangia indiensis sp. nov., Ohtaekwangia reichenbachii sp. nov. from diverse environment.</title>
        <authorList>
            <person name="Octaviana S."/>
        </authorList>
    </citation>
    <scope>NUCLEOTIDE SEQUENCE [LARGE SCALE GENOMIC DNA]</scope>
    <source>
        <strain evidence="5 6">PWU20</strain>
    </source>
</reference>
<dbReference type="InterPro" id="IPR009057">
    <property type="entry name" value="Homeodomain-like_sf"/>
</dbReference>
<name>A0ABS5VYL2_9BACT</name>
<dbReference type="InterPro" id="IPR018062">
    <property type="entry name" value="HTH_AraC-typ_CS"/>
</dbReference>
<dbReference type="Gene3D" id="1.10.10.60">
    <property type="entry name" value="Homeodomain-like"/>
    <property type="match status" value="2"/>
</dbReference>
<keyword evidence="6" id="KW-1185">Reference proteome</keyword>
<dbReference type="SUPFAM" id="SSF46689">
    <property type="entry name" value="Homeodomain-like"/>
    <property type="match status" value="2"/>
</dbReference>
<dbReference type="RefSeq" id="WP_254156376.1">
    <property type="nucleotide sequence ID" value="NZ_JAHESD010000074.1"/>
</dbReference>
<evidence type="ECO:0000259" key="4">
    <source>
        <dbReference type="PROSITE" id="PS01124"/>
    </source>
</evidence>
<sequence>MMAIISFINIQRMLTAMAQENVKLKSKIFGTVEYHLPMGRDIEGDVRFIRAEGQFGQFVFRSTKGSDYYIWQGSTMLEDDTTLAISHEKKWFTLSFNLKSSLHYIIEGMPAGVIAERCYNFFSTNKARAELRLRKKETYNSFGIIFEKDFLERWKGVFNASSDFLTVAVNRMQGKIFSEDIVISSEMLSIIENIMRFDYSNDVPQIYLEVKISELLLLCLNSVPEQHYPARILLSKDEELKLEEARKYLVENIHTKVSVPELAHLVGINDFKLKQGFKFFYGTTIASFKLNERMQKAMKLLLETDVPIKQISSLSGYNSVPNFSAAFKRTFGHSPKHVRGRRQK</sequence>
<accession>A0ABS5VYL2</accession>
<evidence type="ECO:0000256" key="3">
    <source>
        <dbReference type="ARBA" id="ARBA00023163"/>
    </source>
</evidence>
<evidence type="ECO:0000313" key="6">
    <source>
        <dbReference type="Proteomes" id="UP000772618"/>
    </source>
</evidence>
<dbReference type="InterPro" id="IPR018060">
    <property type="entry name" value="HTH_AraC"/>
</dbReference>
<dbReference type="EMBL" id="JAHESD010000074">
    <property type="protein sequence ID" value="MBT1705937.1"/>
    <property type="molecule type" value="Genomic_DNA"/>
</dbReference>
<keyword evidence="1" id="KW-0805">Transcription regulation</keyword>
<dbReference type="Proteomes" id="UP000772618">
    <property type="component" value="Unassembled WGS sequence"/>
</dbReference>
<dbReference type="Pfam" id="PF12833">
    <property type="entry name" value="HTH_18"/>
    <property type="match status" value="1"/>
</dbReference>
<proteinExistence type="predicted"/>
<dbReference type="PANTHER" id="PTHR47893">
    <property type="entry name" value="REGULATORY PROTEIN PCHR"/>
    <property type="match status" value="1"/>
</dbReference>